<evidence type="ECO:0000256" key="1">
    <source>
        <dbReference type="SAM" id="MobiDB-lite"/>
    </source>
</evidence>
<accession>F4R8K6</accession>
<feature type="compositionally biased region" description="Low complexity" evidence="1">
    <location>
        <begin position="139"/>
        <end position="158"/>
    </location>
</feature>
<dbReference type="GeneID" id="18921806"/>
<dbReference type="HOGENOM" id="CLU_1050007_0_0_1"/>
<dbReference type="AlphaFoldDB" id="F4R8K6"/>
<keyword evidence="3" id="KW-1185">Reference proteome</keyword>
<protein>
    <submittedName>
        <fullName evidence="2">Uncharacterized protein</fullName>
    </submittedName>
</protein>
<feature type="region of interest" description="Disordered" evidence="1">
    <location>
        <begin position="96"/>
        <end position="198"/>
    </location>
</feature>
<evidence type="ECO:0000313" key="3">
    <source>
        <dbReference type="Proteomes" id="UP000001072"/>
    </source>
</evidence>
<feature type="compositionally biased region" description="Low complexity" evidence="1">
    <location>
        <begin position="168"/>
        <end position="198"/>
    </location>
</feature>
<proteinExistence type="predicted"/>
<dbReference type="KEGG" id="mlr:MELLADRAFT_102913"/>
<dbReference type="VEuPathDB" id="FungiDB:MELLADRAFT_102913"/>
<reference evidence="3" key="1">
    <citation type="journal article" date="2011" name="Proc. Natl. Acad. Sci. U.S.A.">
        <title>Obligate biotrophy features unraveled by the genomic analysis of rust fungi.</title>
        <authorList>
            <person name="Duplessis S."/>
            <person name="Cuomo C.A."/>
            <person name="Lin Y.-C."/>
            <person name="Aerts A."/>
            <person name="Tisserant E."/>
            <person name="Veneault-Fourrey C."/>
            <person name="Joly D.L."/>
            <person name="Hacquard S."/>
            <person name="Amselem J."/>
            <person name="Cantarel B.L."/>
            <person name="Chiu R."/>
            <person name="Coutinho P.M."/>
            <person name="Feau N."/>
            <person name="Field M."/>
            <person name="Frey P."/>
            <person name="Gelhaye E."/>
            <person name="Goldberg J."/>
            <person name="Grabherr M.G."/>
            <person name="Kodira C.D."/>
            <person name="Kohler A."/>
            <person name="Kuees U."/>
            <person name="Lindquist E.A."/>
            <person name="Lucas S.M."/>
            <person name="Mago R."/>
            <person name="Mauceli E."/>
            <person name="Morin E."/>
            <person name="Murat C."/>
            <person name="Pangilinan J.L."/>
            <person name="Park R."/>
            <person name="Pearson M."/>
            <person name="Quesneville H."/>
            <person name="Rouhier N."/>
            <person name="Sakthikumar S."/>
            <person name="Salamov A.A."/>
            <person name="Schmutz J."/>
            <person name="Selles B."/>
            <person name="Shapiro H."/>
            <person name="Tanguay P."/>
            <person name="Tuskan G.A."/>
            <person name="Henrissat B."/>
            <person name="Van de Peer Y."/>
            <person name="Rouze P."/>
            <person name="Ellis J.G."/>
            <person name="Dodds P.N."/>
            <person name="Schein J.E."/>
            <person name="Zhong S."/>
            <person name="Hamelin R.C."/>
            <person name="Grigoriev I.V."/>
            <person name="Szabo L.J."/>
            <person name="Martin F."/>
        </authorList>
    </citation>
    <scope>NUCLEOTIDE SEQUENCE [LARGE SCALE GENOMIC DNA]</scope>
    <source>
        <strain evidence="3">98AG31 / pathotype 3-4-7</strain>
    </source>
</reference>
<evidence type="ECO:0000313" key="2">
    <source>
        <dbReference type="EMBL" id="EGG11096.1"/>
    </source>
</evidence>
<organism evidence="3">
    <name type="scientific">Melampsora larici-populina (strain 98AG31 / pathotype 3-4-7)</name>
    <name type="common">Poplar leaf rust fungus</name>
    <dbReference type="NCBI Taxonomy" id="747676"/>
    <lineage>
        <taxon>Eukaryota</taxon>
        <taxon>Fungi</taxon>
        <taxon>Dikarya</taxon>
        <taxon>Basidiomycota</taxon>
        <taxon>Pucciniomycotina</taxon>
        <taxon>Pucciniomycetes</taxon>
        <taxon>Pucciniales</taxon>
        <taxon>Melampsoraceae</taxon>
        <taxon>Melampsora</taxon>
    </lineage>
</organism>
<dbReference type="OrthoDB" id="10686308at2759"/>
<dbReference type="EMBL" id="GL883093">
    <property type="protein sequence ID" value="EGG11096.1"/>
    <property type="molecule type" value="Genomic_DNA"/>
</dbReference>
<dbReference type="RefSeq" id="XP_007405698.1">
    <property type="nucleotide sequence ID" value="XM_007405636.1"/>
</dbReference>
<dbReference type="InParanoid" id="F4R8K6"/>
<sequence length="265" mass="29251">MTNLYPKNEAPMKVVAGRGDCYTSSEVLIQLEIVLYLPFVPKLEEKPSLTQTATIPIVDESSNIILDRLADAIKAENMDTVKSLKDKLMVALEKEEKVKEEKKKERKKKKEEKSEKAKGKEKMKEKSQKKRKIDKKDVPSSSLSDSDSSSSDSSSSKSAAEKARKDSSLSSSGGSSSSSSPSSKNNPSGSSSSSDSDLGLKFKRTKASAFNLPNLPEKWQKAFYKKMNRYVPLLVFKHSFIEAHHAASAFGSKKSKGPWFEASEV</sequence>
<feature type="compositionally biased region" description="Basic and acidic residues" evidence="1">
    <location>
        <begin position="111"/>
        <end position="126"/>
    </location>
</feature>
<dbReference type="Proteomes" id="UP000001072">
    <property type="component" value="Unassembled WGS sequence"/>
</dbReference>
<name>F4R8K6_MELLP</name>
<gene>
    <name evidence="2" type="ORF">MELLADRAFT_102913</name>
</gene>